<dbReference type="EC" id="2.3.-.-" evidence="2"/>
<dbReference type="PANTHER" id="PTHR43441">
    <property type="entry name" value="RIBOSOMAL-PROTEIN-SERINE ACETYLTRANSFERASE"/>
    <property type="match status" value="1"/>
</dbReference>
<keyword evidence="2" id="KW-0012">Acyltransferase</keyword>
<name>A0ABV9S3U0_9PSEU</name>
<comment type="caution">
    <text evidence="2">The sequence shown here is derived from an EMBL/GenBank/DDBJ whole genome shotgun (WGS) entry which is preliminary data.</text>
</comment>
<dbReference type="SUPFAM" id="SSF55729">
    <property type="entry name" value="Acyl-CoA N-acyltransferases (Nat)"/>
    <property type="match status" value="1"/>
</dbReference>
<feature type="domain" description="N-acetyltransferase" evidence="1">
    <location>
        <begin position="15"/>
        <end position="177"/>
    </location>
</feature>
<dbReference type="GO" id="GO:0016746">
    <property type="term" value="F:acyltransferase activity"/>
    <property type="evidence" value="ECO:0007669"/>
    <property type="project" value="UniProtKB-KW"/>
</dbReference>
<dbReference type="PANTHER" id="PTHR43441:SF10">
    <property type="entry name" value="ACETYLTRANSFERASE"/>
    <property type="match status" value="1"/>
</dbReference>
<gene>
    <name evidence="2" type="ORF">ACFPCV_22715</name>
</gene>
<dbReference type="Pfam" id="PF13302">
    <property type="entry name" value="Acetyltransf_3"/>
    <property type="match status" value="1"/>
</dbReference>
<keyword evidence="2" id="KW-0808">Transferase</keyword>
<accession>A0ABV9S3U0</accession>
<protein>
    <submittedName>
        <fullName evidence="2">GNAT family N-acetyltransferase</fullName>
        <ecNumber evidence="2">2.3.-.-</ecNumber>
    </submittedName>
</protein>
<dbReference type="Gene3D" id="3.40.630.30">
    <property type="match status" value="1"/>
</dbReference>
<evidence type="ECO:0000259" key="1">
    <source>
        <dbReference type="PROSITE" id="PS51186"/>
    </source>
</evidence>
<keyword evidence="3" id="KW-1185">Reference proteome</keyword>
<reference evidence="3" key="1">
    <citation type="journal article" date="2019" name="Int. J. Syst. Evol. Microbiol.">
        <title>The Global Catalogue of Microorganisms (GCM) 10K type strain sequencing project: providing services to taxonomists for standard genome sequencing and annotation.</title>
        <authorList>
            <consortium name="The Broad Institute Genomics Platform"/>
            <consortium name="The Broad Institute Genome Sequencing Center for Infectious Disease"/>
            <person name="Wu L."/>
            <person name="Ma J."/>
        </authorList>
    </citation>
    <scope>NUCLEOTIDE SEQUENCE [LARGE SCALE GENOMIC DNA]</scope>
    <source>
        <strain evidence="3">ZS-22-S1</strain>
    </source>
</reference>
<evidence type="ECO:0000313" key="2">
    <source>
        <dbReference type="EMBL" id="MFC4856327.1"/>
    </source>
</evidence>
<dbReference type="InterPro" id="IPR016181">
    <property type="entry name" value="Acyl_CoA_acyltransferase"/>
</dbReference>
<dbReference type="PROSITE" id="PS51186">
    <property type="entry name" value="GNAT"/>
    <property type="match status" value="1"/>
</dbReference>
<dbReference type="RefSeq" id="WP_378058306.1">
    <property type="nucleotide sequence ID" value="NZ_JBHSIS010000010.1"/>
</dbReference>
<dbReference type="Proteomes" id="UP001595859">
    <property type="component" value="Unassembled WGS sequence"/>
</dbReference>
<sequence length="177" mass="19367">MADLAYPADLTDGTVRLRPWTPGDLPCIEQAATDPRIPENTSVPARYSPEEGLAFIHRQHQRLTSGQGVSLAISHHATGEALGLVILQPRPQSGVAGLGYWVVPAARRHGLASRAVGLMTEWALGRYARIEAWVEPGNDASRYVLAENGFQCEGVLRSFLVIGPRRADMLVYSRIRD</sequence>
<dbReference type="EMBL" id="JBHSIS010000010">
    <property type="protein sequence ID" value="MFC4856327.1"/>
    <property type="molecule type" value="Genomic_DNA"/>
</dbReference>
<proteinExistence type="predicted"/>
<organism evidence="2 3">
    <name type="scientific">Actinophytocola glycyrrhizae</name>
    <dbReference type="NCBI Taxonomy" id="2044873"/>
    <lineage>
        <taxon>Bacteria</taxon>
        <taxon>Bacillati</taxon>
        <taxon>Actinomycetota</taxon>
        <taxon>Actinomycetes</taxon>
        <taxon>Pseudonocardiales</taxon>
        <taxon>Pseudonocardiaceae</taxon>
    </lineage>
</organism>
<evidence type="ECO:0000313" key="3">
    <source>
        <dbReference type="Proteomes" id="UP001595859"/>
    </source>
</evidence>
<dbReference type="InterPro" id="IPR000182">
    <property type="entry name" value="GNAT_dom"/>
</dbReference>
<dbReference type="InterPro" id="IPR051908">
    <property type="entry name" value="Ribosomal_N-acetyltransferase"/>
</dbReference>